<gene>
    <name evidence="2" type="ORF">B9Q01_10390</name>
</gene>
<feature type="compositionally biased region" description="Polar residues" evidence="1">
    <location>
        <begin position="93"/>
        <end position="102"/>
    </location>
</feature>
<evidence type="ECO:0000256" key="1">
    <source>
        <dbReference type="SAM" id="MobiDB-lite"/>
    </source>
</evidence>
<evidence type="ECO:0000313" key="3">
    <source>
        <dbReference type="Proteomes" id="UP000240880"/>
    </source>
</evidence>
<name>A0A2R6A5U5_9ARCH</name>
<accession>A0A2R6A5U5</accession>
<dbReference type="EMBL" id="NEXC01000168">
    <property type="protein sequence ID" value="PSN81751.1"/>
    <property type="molecule type" value="Genomic_DNA"/>
</dbReference>
<dbReference type="Proteomes" id="UP000240880">
    <property type="component" value="Unassembled WGS sequence"/>
</dbReference>
<reference evidence="2 3" key="1">
    <citation type="submission" date="2017-04" db="EMBL/GenBank/DDBJ databases">
        <title>Novel microbial lineages endemic to geothermal iron-oxide mats fill important gaps in the evolutionary history of Archaea.</title>
        <authorList>
            <person name="Jay Z.J."/>
            <person name="Beam J.P."/>
            <person name="Dlakic M."/>
            <person name="Rusch D.B."/>
            <person name="Kozubal M.A."/>
            <person name="Inskeep W.P."/>
        </authorList>
    </citation>
    <scope>NUCLEOTIDE SEQUENCE [LARGE SCALE GENOMIC DNA]</scope>
    <source>
        <strain evidence="2">OSP_D</strain>
    </source>
</reference>
<proteinExistence type="predicted"/>
<dbReference type="AlphaFoldDB" id="A0A2R6A5U5"/>
<evidence type="ECO:0000313" key="2">
    <source>
        <dbReference type="EMBL" id="PSN81751.1"/>
    </source>
</evidence>
<feature type="region of interest" description="Disordered" evidence="1">
    <location>
        <begin position="66"/>
        <end position="102"/>
    </location>
</feature>
<protein>
    <submittedName>
        <fullName evidence="2">Uncharacterized protein</fullName>
    </submittedName>
</protein>
<comment type="caution">
    <text evidence="2">The sequence shown here is derived from an EMBL/GenBank/DDBJ whole genome shotgun (WGS) entry which is preliminary data.</text>
</comment>
<organism evidence="2 3">
    <name type="scientific">Candidatus Marsarchaeota G1 archaeon OSP_D</name>
    <dbReference type="NCBI Taxonomy" id="1978155"/>
    <lineage>
        <taxon>Archaea</taxon>
        <taxon>Candidatus Marsarchaeota</taxon>
        <taxon>Candidatus Marsarchaeota group 1</taxon>
    </lineage>
</organism>
<sequence length="102" mass="11943">MIKIGETEIQVNEELYRIIHEHYKSGETLDALADKLGLSGWEEAFKLIQALPQWVLWFTPTQLEEHLKGAETKHKTQRRGRRKKVEEQKQEETSAPSTENKE</sequence>